<sequence>MQLTWFGHATFRLDFGSSVVLIDPFLTGNPSFTGDLAAATAGTTHIVLTHGHADHVGDAVEISQRTGAPVIANFDLCMWLGRQGLEKMEPLNTGGAVDLGEFSVALTIAFHSSSQMGEDGIAHSLGLPNGAVVTPKDADEPTVYHMGDTDIFSDMALIGEIYQPDVVIAPIGDRFTMGPRLAAMAVTRFLPAARTVIPCHFATFPPLQPNADAFLAEMGDQRHRVLLPEKNTAVTL</sequence>
<dbReference type="SUPFAM" id="SSF56281">
    <property type="entry name" value="Metallo-hydrolase/oxidoreductase"/>
    <property type="match status" value="1"/>
</dbReference>
<gene>
    <name evidence="4" type="ORF">IAI61_19890</name>
</gene>
<dbReference type="InterPro" id="IPR022877">
    <property type="entry name" value="UPF0173"/>
</dbReference>
<dbReference type="HAMAP" id="MF_00457">
    <property type="entry name" value="UPF0173"/>
    <property type="match status" value="1"/>
</dbReference>
<dbReference type="GO" id="GO:0016787">
    <property type="term" value="F:hydrolase activity"/>
    <property type="evidence" value="ECO:0007669"/>
    <property type="project" value="UniProtKB-KW"/>
</dbReference>
<protein>
    <recommendedName>
        <fullName evidence="2">UPF0173 metal-dependent hydrolase IAI61_19890</fullName>
    </recommendedName>
</protein>
<accession>A0ABS3KUZ5</accession>
<organism evidence="4 5">
    <name type="scientific">Roseomonas haemaphysalidis</name>
    <dbReference type="NCBI Taxonomy" id="2768162"/>
    <lineage>
        <taxon>Bacteria</taxon>
        <taxon>Pseudomonadati</taxon>
        <taxon>Pseudomonadota</taxon>
        <taxon>Alphaproteobacteria</taxon>
        <taxon>Acetobacterales</taxon>
        <taxon>Roseomonadaceae</taxon>
        <taxon>Roseomonas</taxon>
    </lineage>
</organism>
<dbReference type="Gene3D" id="3.60.15.10">
    <property type="entry name" value="Ribonuclease Z/Hydroxyacylglutathione hydrolase-like"/>
    <property type="match status" value="1"/>
</dbReference>
<keyword evidence="1 2" id="KW-0378">Hydrolase</keyword>
<dbReference type="PANTHER" id="PTHR43546:SF3">
    <property type="entry name" value="UPF0173 METAL-DEPENDENT HYDROLASE MJ1163"/>
    <property type="match status" value="1"/>
</dbReference>
<evidence type="ECO:0000256" key="2">
    <source>
        <dbReference type="HAMAP-Rule" id="MF_00457"/>
    </source>
</evidence>
<dbReference type="SMART" id="SM00849">
    <property type="entry name" value="Lactamase_B"/>
    <property type="match status" value="1"/>
</dbReference>
<reference evidence="4 5" key="1">
    <citation type="submission" date="2020-09" db="EMBL/GenBank/DDBJ databases">
        <title>Roseomonas.</title>
        <authorList>
            <person name="Zhu W."/>
        </authorList>
    </citation>
    <scope>NUCLEOTIDE SEQUENCE [LARGE SCALE GENOMIC DNA]</scope>
    <source>
        <strain evidence="4 5">573</strain>
    </source>
</reference>
<proteinExistence type="inferred from homology"/>
<dbReference type="InterPro" id="IPR036866">
    <property type="entry name" value="RibonucZ/Hydroxyglut_hydro"/>
</dbReference>
<evidence type="ECO:0000313" key="4">
    <source>
        <dbReference type="EMBL" id="MBO1081299.1"/>
    </source>
</evidence>
<dbReference type="PANTHER" id="PTHR43546">
    <property type="entry name" value="UPF0173 METAL-DEPENDENT HYDROLASE MJ1163-RELATED"/>
    <property type="match status" value="1"/>
</dbReference>
<dbReference type="InterPro" id="IPR050114">
    <property type="entry name" value="UPF0173_UPF0282_UlaG_hydrolase"/>
</dbReference>
<dbReference type="NCBIfam" id="NF001911">
    <property type="entry name" value="PRK00685.1"/>
    <property type="match status" value="1"/>
</dbReference>
<dbReference type="Proteomes" id="UP001518989">
    <property type="component" value="Unassembled WGS sequence"/>
</dbReference>
<comment type="similarity">
    <text evidence="2">Belongs to the UPF0173 family.</text>
</comment>
<name>A0ABS3KUZ5_9PROT</name>
<evidence type="ECO:0000259" key="3">
    <source>
        <dbReference type="SMART" id="SM00849"/>
    </source>
</evidence>
<comment type="caution">
    <text evidence="4">The sequence shown here is derived from an EMBL/GenBank/DDBJ whole genome shotgun (WGS) entry which is preliminary data.</text>
</comment>
<evidence type="ECO:0000313" key="5">
    <source>
        <dbReference type="Proteomes" id="UP001518989"/>
    </source>
</evidence>
<dbReference type="Pfam" id="PF13483">
    <property type="entry name" value="Lactamase_B_3"/>
    <property type="match status" value="1"/>
</dbReference>
<dbReference type="InterPro" id="IPR001279">
    <property type="entry name" value="Metallo-B-lactamas"/>
</dbReference>
<feature type="domain" description="Metallo-beta-lactamase" evidence="3">
    <location>
        <begin position="7"/>
        <end position="200"/>
    </location>
</feature>
<evidence type="ECO:0000256" key="1">
    <source>
        <dbReference type="ARBA" id="ARBA00022801"/>
    </source>
</evidence>
<keyword evidence="5" id="KW-1185">Reference proteome</keyword>
<dbReference type="RefSeq" id="WP_207419478.1">
    <property type="nucleotide sequence ID" value="NZ_CP061177.1"/>
</dbReference>
<dbReference type="EMBL" id="JACTNG010000014">
    <property type="protein sequence ID" value="MBO1081299.1"/>
    <property type="molecule type" value="Genomic_DNA"/>
</dbReference>